<name>A0ACA9N9F2_9GLOM</name>
<gene>
    <name evidence="1" type="ORF">ACOLOM_LOCUS7950</name>
</gene>
<evidence type="ECO:0000313" key="1">
    <source>
        <dbReference type="EMBL" id="CAG8641282.1"/>
    </source>
</evidence>
<keyword evidence="2" id="KW-1185">Reference proteome</keyword>
<dbReference type="EMBL" id="CAJVPT010019447">
    <property type="protein sequence ID" value="CAG8641282.1"/>
    <property type="molecule type" value="Genomic_DNA"/>
</dbReference>
<sequence length="1024" mass="117019">EEREDREAKEELKANDMNLDKELLSIYCEQTQADDMSLYTTLNHGPPCHLSLDPTSQMASGKLGRLHPYLQTNPELVKVMNSDKNDFMPPECLDFYSLIRQLKPADKLEICFVNSPSAHPTVQYLRQSAYLNTSASFDFFRLDPQTSDSRQIIEAQEIGVQVIRKVRQKNRQLVQEICQNLDLIDKIKGLHWTWQQQNTPKEVAYSLTHFSQIPATCALLPLLHQVFGHLSQPRAQLIYDAYKMIASEALKVPMEERDSVIKAIEHLPVHVESLPRTFHIDPKNDEYIMCPTCFALYDRNTLCPIQQSPTSPVSFGLSNSQSRLGRDNSHLNEDTVMEDNLGSEFGDNEDEEAMDEEEQAQDNEEWAEAEEYVGGQPALAGLCTSQYTLSSIPCGTRLFKASKVDTAQSNTAEVTPQPLKIFLVPSLEEWLAKVLQEPGIEESIERFMRSRSHENAPINDILFSPYIQGLHDQNHEQFLFSDQSRLNLCLGLYLDWFGPRGNRMGASHYSTGILYFIILNLPPSIQYDRNYLFPIFIPGPREPSTTGLNHLLGPLISQLQTLFYKGISIRSHIYPSPVPREVRAMLSIIIADLLAACKIGGFASHAHRRFCRNCTIERSSMAENVNPTSWEPINRQAHLEAIRSWRDASSVDERKRIFDESGVRWTELAELQYLDLTKCFVIDPMHTVLLGVIANHIRRIFGLTERVEVNQATTTSTSAESPSFPQEEIRGNEILSRRWINSRLLDILSRFHSVTLEHLCQQRDLRFLSVPLWGGKAKKVDMVVALGQWVEQERPVHYIQDIDYGDTETILNSDVAEGVKRLELSLQPQPELYRACEDKGIDMSSLTYRLDYPSKREMIDLLLNESPPQRPSGSIIPLWRQMHRNRSRESVPTSQDIPDDDVSIPISDVLAFKTHSEEYLKGLQALFKSHRMKPNHHYLLHLGDMMGLKQMTYLHGQRVSTLLHQVDLGEFSELAMRHLKNQKISRDSTELATEIAEPSEWDLISPASFRLLVNFGQNQGRLFV</sequence>
<feature type="non-terminal residue" evidence="1">
    <location>
        <position position="1"/>
    </location>
</feature>
<dbReference type="Proteomes" id="UP000789525">
    <property type="component" value="Unassembled WGS sequence"/>
</dbReference>
<comment type="caution">
    <text evidence="1">The sequence shown here is derived from an EMBL/GenBank/DDBJ whole genome shotgun (WGS) entry which is preliminary data.</text>
</comment>
<organism evidence="1 2">
    <name type="scientific">Acaulospora colombiana</name>
    <dbReference type="NCBI Taxonomy" id="27376"/>
    <lineage>
        <taxon>Eukaryota</taxon>
        <taxon>Fungi</taxon>
        <taxon>Fungi incertae sedis</taxon>
        <taxon>Mucoromycota</taxon>
        <taxon>Glomeromycotina</taxon>
        <taxon>Glomeromycetes</taxon>
        <taxon>Diversisporales</taxon>
        <taxon>Acaulosporaceae</taxon>
        <taxon>Acaulospora</taxon>
    </lineage>
</organism>
<accession>A0ACA9N9F2</accession>
<reference evidence="1" key="1">
    <citation type="submission" date="2021-06" db="EMBL/GenBank/DDBJ databases">
        <authorList>
            <person name="Kallberg Y."/>
            <person name="Tangrot J."/>
            <person name="Rosling A."/>
        </authorList>
    </citation>
    <scope>NUCLEOTIDE SEQUENCE</scope>
    <source>
        <strain evidence="1">CL356</strain>
    </source>
</reference>
<evidence type="ECO:0000313" key="2">
    <source>
        <dbReference type="Proteomes" id="UP000789525"/>
    </source>
</evidence>
<proteinExistence type="predicted"/>
<protein>
    <submittedName>
        <fullName evidence="1">16112_t:CDS:1</fullName>
    </submittedName>
</protein>